<protein>
    <submittedName>
        <fullName evidence="2">Uncharacterized protein</fullName>
    </submittedName>
</protein>
<accession>A0ABR0BB96</accession>
<keyword evidence="3" id="KW-1185">Reference proteome</keyword>
<name>A0ABR0BB96_9CRUS</name>
<proteinExistence type="predicted"/>
<sequence>MDLAVKGYPEERRVSATSVVVLGWPLKIRRRVTLLDVRARKSANWIRNFGIRIGSEGRGGRAEFIKRSRRRTCQAWVEALPHGRAEARSSARSLTVERLGIVCARVRRQRRVRVSDLGRHRTTNSELARSRGIRLSN</sequence>
<dbReference type="Proteomes" id="UP001234178">
    <property type="component" value="Unassembled WGS sequence"/>
</dbReference>
<evidence type="ECO:0000313" key="2">
    <source>
        <dbReference type="EMBL" id="KAK4045861.1"/>
    </source>
</evidence>
<feature type="region of interest" description="Disordered" evidence="1">
    <location>
        <begin position="117"/>
        <end position="137"/>
    </location>
</feature>
<reference evidence="2 3" key="1">
    <citation type="journal article" date="2023" name="Nucleic Acids Res.">
        <title>The hologenome of Daphnia magna reveals possible DNA methylation and microbiome-mediated evolution of the host genome.</title>
        <authorList>
            <person name="Chaturvedi A."/>
            <person name="Li X."/>
            <person name="Dhandapani V."/>
            <person name="Marshall H."/>
            <person name="Kissane S."/>
            <person name="Cuenca-Cambronero M."/>
            <person name="Asole G."/>
            <person name="Calvet F."/>
            <person name="Ruiz-Romero M."/>
            <person name="Marangio P."/>
            <person name="Guigo R."/>
            <person name="Rago D."/>
            <person name="Mirbahai L."/>
            <person name="Eastwood N."/>
            <person name="Colbourne J.K."/>
            <person name="Zhou J."/>
            <person name="Mallon E."/>
            <person name="Orsini L."/>
        </authorList>
    </citation>
    <scope>NUCLEOTIDE SEQUENCE [LARGE SCALE GENOMIC DNA]</scope>
    <source>
        <strain evidence="2">LRV0_1</strain>
    </source>
</reference>
<evidence type="ECO:0000313" key="3">
    <source>
        <dbReference type="Proteomes" id="UP001234178"/>
    </source>
</evidence>
<gene>
    <name evidence="2" type="ORF">OUZ56_033924</name>
</gene>
<comment type="caution">
    <text evidence="2">The sequence shown here is derived from an EMBL/GenBank/DDBJ whole genome shotgun (WGS) entry which is preliminary data.</text>
</comment>
<organism evidence="2 3">
    <name type="scientific">Daphnia magna</name>
    <dbReference type="NCBI Taxonomy" id="35525"/>
    <lineage>
        <taxon>Eukaryota</taxon>
        <taxon>Metazoa</taxon>
        <taxon>Ecdysozoa</taxon>
        <taxon>Arthropoda</taxon>
        <taxon>Crustacea</taxon>
        <taxon>Branchiopoda</taxon>
        <taxon>Diplostraca</taxon>
        <taxon>Cladocera</taxon>
        <taxon>Anomopoda</taxon>
        <taxon>Daphniidae</taxon>
        <taxon>Daphnia</taxon>
    </lineage>
</organism>
<dbReference type="EMBL" id="JAOYFB010000070">
    <property type="protein sequence ID" value="KAK4045861.1"/>
    <property type="molecule type" value="Genomic_DNA"/>
</dbReference>
<evidence type="ECO:0000256" key="1">
    <source>
        <dbReference type="SAM" id="MobiDB-lite"/>
    </source>
</evidence>